<dbReference type="SUPFAM" id="SSF46955">
    <property type="entry name" value="Putative DNA-binding domain"/>
    <property type="match status" value="1"/>
</dbReference>
<dbReference type="InterPro" id="IPR047057">
    <property type="entry name" value="MerR_fam"/>
</dbReference>
<keyword evidence="7" id="KW-1185">Reference proteome</keyword>
<accession>A0ABT7ANI1</accession>
<dbReference type="InterPro" id="IPR009061">
    <property type="entry name" value="DNA-bd_dom_put_sf"/>
</dbReference>
<reference evidence="6 7" key="1">
    <citation type="submission" date="2023-01" db="EMBL/GenBank/DDBJ databases">
        <title>Novel diversity within Roseofilum (Cyanobacteria; Desertifilaceae) from marine benthic mats with descriptions of four novel species.</title>
        <authorList>
            <person name="Wang Y."/>
            <person name="Berthold D.E."/>
            <person name="Hu J."/>
            <person name="Lefler F.W."/>
            <person name="Laughinghouse H.D. IV."/>
        </authorList>
    </citation>
    <scope>NUCLEOTIDE SEQUENCE [LARGE SCALE GENOMIC DNA]</scope>
    <source>
        <strain evidence="6 7">BLCC-M154</strain>
    </source>
</reference>
<dbReference type="InterPro" id="IPR015358">
    <property type="entry name" value="Tscrpt_reg_MerR_DNA-bd"/>
</dbReference>
<evidence type="ECO:0000256" key="4">
    <source>
        <dbReference type="ARBA" id="ARBA00023163"/>
    </source>
</evidence>
<protein>
    <submittedName>
        <fullName evidence="6">MerR family DNA-binding protein</fullName>
    </submittedName>
</protein>
<name>A0ABT7ANI1_9CYAN</name>
<dbReference type="PANTHER" id="PTHR30204:SF69">
    <property type="entry name" value="MERR-FAMILY TRANSCRIPTIONAL REGULATOR"/>
    <property type="match status" value="1"/>
</dbReference>
<keyword evidence="1" id="KW-0678">Repressor</keyword>
<dbReference type="RefSeq" id="WP_283752210.1">
    <property type="nucleotide sequence ID" value="NZ_JAQOSP010000021.1"/>
</dbReference>
<dbReference type="PROSITE" id="PS50937">
    <property type="entry name" value="HTH_MERR_2"/>
    <property type="match status" value="1"/>
</dbReference>
<gene>
    <name evidence="6" type="ORF">PMG71_03285</name>
</gene>
<dbReference type="Gene3D" id="1.10.1660.10">
    <property type="match status" value="1"/>
</dbReference>
<sequence length="146" mass="16758">MFQVGEVSRTLGINPQTLYFYERIGLIPPPERTPAGYRLFSQSDMERLAFIVQVKALGLSLDEIKDIVALKDGRSLTCQAVHERLCKKLNEIEQQIQQLQALHNQLTPLVKYCAQNLDITDRECIVLDTAYKTQPMDRFTQESNDE</sequence>
<evidence type="ECO:0000313" key="7">
    <source>
        <dbReference type="Proteomes" id="UP001235303"/>
    </source>
</evidence>
<evidence type="ECO:0000256" key="2">
    <source>
        <dbReference type="ARBA" id="ARBA00023015"/>
    </source>
</evidence>
<evidence type="ECO:0000313" key="6">
    <source>
        <dbReference type="EMBL" id="MDJ1168446.1"/>
    </source>
</evidence>
<organism evidence="6 7">
    <name type="scientific">Roseofilum acuticapitatum BLCC-M154</name>
    <dbReference type="NCBI Taxonomy" id="3022444"/>
    <lineage>
        <taxon>Bacteria</taxon>
        <taxon>Bacillati</taxon>
        <taxon>Cyanobacteriota</taxon>
        <taxon>Cyanophyceae</taxon>
        <taxon>Desertifilales</taxon>
        <taxon>Desertifilaceae</taxon>
        <taxon>Roseofilum</taxon>
        <taxon>Roseofilum acuticapitatum</taxon>
    </lineage>
</organism>
<evidence type="ECO:0000256" key="1">
    <source>
        <dbReference type="ARBA" id="ARBA00022491"/>
    </source>
</evidence>
<dbReference type="GO" id="GO:0003677">
    <property type="term" value="F:DNA binding"/>
    <property type="evidence" value="ECO:0007669"/>
    <property type="project" value="UniProtKB-KW"/>
</dbReference>
<keyword evidence="3 6" id="KW-0238">DNA-binding</keyword>
<dbReference type="PANTHER" id="PTHR30204">
    <property type="entry name" value="REDOX-CYCLING DRUG-SENSING TRANSCRIPTIONAL ACTIVATOR SOXR"/>
    <property type="match status" value="1"/>
</dbReference>
<comment type="caution">
    <text evidence="6">The sequence shown here is derived from an EMBL/GenBank/DDBJ whole genome shotgun (WGS) entry which is preliminary data.</text>
</comment>
<evidence type="ECO:0000259" key="5">
    <source>
        <dbReference type="PROSITE" id="PS50937"/>
    </source>
</evidence>
<dbReference type="PRINTS" id="PR00040">
    <property type="entry name" value="HTHMERR"/>
</dbReference>
<dbReference type="EMBL" id="JAQOSP010000021">
    <property type="protein sequence ID" value="MDJ1168446.1"/>
    <property type="molecule type" value="Genomic_DNA"/>
</dbReference>
<dbReference type="SMART" id="SM00422">
    <property type="entry name" value="HTH_MERR"/>
    <property type="match status" value="1"/>
</dbReference>
<dbReference type="Pfam" id="PF09278">
    <property type="entry name" value="MerR-DNA-bind"/>
    <property type="match status" value="1"/>
</dbReference>
<dbReference type="Proteomes" id="UP001235303">
    <property type="component" value="Unassembled WGS sequence"/>
</dbReference>
<proteinExistence type="predicted"/>
<dbReference type="InterPro" id="IPR000551">
    <property type="entry name" value="MerR-type_HTH_dom"/>
</dbReference>
<keyword evidence="2" id="KW-0805">Transcription regulation</keyword>
<dbReference type="Pfam" id="PF00376">
    <property type="entry name" value="MerR"/>
    <property type="match status" value="1"/>
</dbReference>
<evidence type="ECO:0000256" key="3">
    <source>
        <dbReference type="ARBA" id="ARBA00023125"/>
    </source>
</evidence>
<keyword evidence="4" id="KW-0804">Transcription</keyword>
<feature type="domain" description="HTH merR-type" evidence="5">
    <location>
        <begin position="1"/>
        <end position="70"/>
    </location>
</feature>